<evidence type="ECO:0000313" key="7">
    <source>
        <dbReference type="Proteomes" id="UP000831775"/>
    </source>
</evidence>
<evidence type="ECO:0000256" key="4">
    <source>
        <dbReference type="ARBA" id="ARBA00023172"/>
    </source>
</evidence>
<dbReference type="InterPro" id="IPR050808">
    <property type="entry name" value="Phage_Integrase"/>
</dbReference>
<dbReference type="SUPFAM" id="SSF56349">
    <property type="entry name" value="DNA breaking-rejoining enzymes"/>
    <property type="match status" value="1"/>
</dbReference>
<name>A0ABY4FVN9_9MICO</name>
<dbReference type="PANTHER" id="PTHR30629">
    <property type="entry name" value="PROPHAGE INTEGRASE"/>
    <property type="match status" value="1"/>
</dbReference>
<evidence type="ECO:0000256" key="1">
    <source>
        <dbReference type="ARBA" id="ARBA00008857"/>
    </source>
</evidence>
<dbReference type="PROSITE" id="PS51898">
    <property type="entry name" value="TYR_RECOMBINASE"/>
    <property type="match status" value="1"/>
</dbReference>
<organism evidence="6 7">
    <name type="scientific">Leucobacter rhizosphaerae</name>
    <dbReference type="NCBI Taxonomy" id="2932245"/>
    <lineage>
        <taxon>Bacteria</taxon>
        <taxon>Bacillati</taxon>
        <taxon>Actinomycetota</taxon>
        <taxon>Actinomycetes</taxon>
        <taxon>Micrococcales</taxon>
        <taxon>Microbacteriaceae</taxon>
        <taxon>Leucobacter</taxon>
    </lineage>
</organism>
<gene>
    <name evidence="6" type="ORF">MUN76_15130</name>
</gene>
<evidence type="ECO:0000259" key="5">
    <source>
        <dbReference type="PROSITE" id="PS51898"/>
    </source>
</evidence>
<dbReference type="EMBL" id="CP095043">
    <property type="protein sequence ID" value="UOQ60343.1"/>
    <property type="molecule type" value="Genomic_DNA"/>
</dbReference>
<keyword evidence="3" id="KW-0238">DNA-binding</keyword>
<reference evidence="6 7" key="1">
    <citation type="submission" date="2022-04" db="EMBL/GenBank/DDBJ databases">
        <title>Leucobacter sp. isolated from rhizosphere of onion.</title>
        <authorList>
            <person name="Won M."/>
            <person name="Lee C.-M."/>
            <person name="Woen H.-Y."/>
            <person name="Kwon S.-W."/>
        </authorList>
    </citation>
    <scope>NUCLEOTIDE SEQUENCE [LARGE SCALE GENOMIC DNA]</scope>
    <source>
        <strain evidence="6 7">H25R-14</strain>
    </source>
</reference>
<keyword evidence="7" id="KW-1185">Reference proteome</keyword>
<dbReference type="Gene3D" id="1.10.150.130">
    <property type="match status" value="1"/>
</dbReference>
<protein>
    <submittedName>
        <fullName evidence="6">Tyrosine-type recombinase/integrase</fullName>
    </submittedName>
</protein>
<evidence type="ECO:0000313" key="6">
    <source>
        <dbReference type="EMBL" id="UOQ60343.1"/>
    </source>
</evidence>
<dbReference type="InterPro" id="IPR013762">
    <property type="entry name" value="Integrase-like_cat_sf"/>
</dbReference>
<dbReference type="Proteomes" id="UP000831775">
    <property type="component" value="Chromosome"/>
</dbReference>
<comment type="similarity">
    <text evidence="1">Belongs to the 'phage' integrase family.</text>
</comment>
<dbReference type="Pfam" id="PF00589">
    <property type="entry name" value="Phage_integrase"/>
    <property type="match status" value="1"/>
</dbReference>
<dbReference type="Gene3D" id="1.10.443.10">
    <property type="entry name" value="Intergrase catalytic core"/>
    <property type="match status" value="1"/>
</dbReference>
<evidence type="ECO:0000256" key="3">
    <source>
        <dbReference type="ARBA" id="ARBA00023125"/>
    </source>
</evidence>
<dbReference type="PANTHER" id="PTHR30629:SF2">
    <property type="entry name" value="PROPHAGE INTEGRASE INTS-RELATED"/>
    <property type="match status" value="1"/>
</dbReference>
<dbReference type="InterPro" id="IPR010998">
    <property type="entry name" value="Integrase_recombinase_N"/>
</dbReference>
<dbReference type="InterPro" id="IPR002104">
    <property type="entry name" value="Integrase_catalytic"/>
</dbReference>
<keyword evidence="4" id="KW-0233">DNA recombination</keyword>
<dbReference type="RefSeq" id="WP_244685899.1">
    <property type="nucleotide sequence ID" value="NZ_CP095043.1"/>
</dbReference>
<evidence type="ECO:0000256" key="2">
    <source>
        <dbReference type="ARBA" id="ARBA00022908"/>
    </source>
</evidence>
<accession>A0ABY4FVN9</accession>
<proteinExistence type="inferred from homology"/>
<feature type="domain" description="Tyr recombinase" evidence="5">
    <location>
        <begin position="177"/>
        <end position="377"/>
    </location>
</feature>
<keyword evidence="2" id="KW-0229">DNA integration</keyword>
<dbReference type="InterPro" id="IPR011010">
    <property type="entry name" value="DNA_brk_join_enz"/>
</dbReference>
<sequence>MARAPLVLETHGKITRKKVNGTPTAFTRYRDADGITRKVQRIGRTLSEAEQNLQHALKTRHIEDEHAALSPDSTVDQLIAEWLDEARSAGRYAAATLRTYSQRAASTITPGIGSVRIREATVSKMDRFVKLTTKNHGPGTARTVRTILVNAFELALRHGLVDFNRAKNTAPVPATKSTPAAPSLAMIRDLLPFLKAHDAALIERGRPAYLHDLIGLYLATGARTAELLALEWPSVEIGTDVTKVSIEATLIVNEAGKLERQKFTKSDAGMRRLTLPPAAALTLQERRAASYCPIVFPSSTGTHRWPHNLRREWREAVKGTQFEGLTPKSFRKAVATLLRDDMGIEAARDQLGHSDERVTKAHYAQRLADAPDATLALEKFFQSAE</sequence>